<organism evidence="1 2">
    <name type="scientific">Macrolepiota fuliginosa MF-IS2</name>
    <dbReference type="NCBI Taxonomy" id="1400762"/>
    <lineage>
        <taxon>Eukaryota</taxon>
        <taxon>Fungi</taxon>
        <taxon>Dikarya</taxon>
        <taxon>Basidiomycota</taxon>
        <taxon>Agaricomycotina</taxon>
        <taxon>Agaricomycetes</taxon>
        <taxon>Agaricomycetidae</taxon>
        <taxon>Agaricales</taxon>
        <taxon>Agaricineae</taxon>
        <taxon>Agaricaceae</taxon>
        <taxon>Macrolepiota</taxon>
    </lineage>
</organism>
<evidence type="ECO:0000313" key="1">
    <source>
        <dbReference type="EMBL" id="KAF9446552.1"/>
    </source>
</evidence>
<proteinExistence type="predicted"/>
<dbReference type="AlphaFoldDB" id="A0A9P5X8G3"/>
<keyword evidence="2" id="KW-1185">Reference proteome</keyword>
<dbReference type="EMBL" id="MU151239">
    <property type="protein sequence ID" value="KAF9446552.1"/>
    <property type="molecule type" value="Genomic_DNA"/>
</dbReference>
<gene>
    <name evidence="1" type="ORF">P691DRAFT_732999</name>
</gene>
<reference evidence="1" key="1">
    <citation type="submission" date="2020-11" db="EMBL/GenBank/DDBJ databases">
        <authorList>
            <consortium name="DOE Joint Genome Institute"/>
            <person name="Ahrendt S."/>
            <person name="Riley R."/>
            <person name="Andreopoulos W."/>
            <person name="Labutti K."/>
            <person name="Pangilinan J."/>
            <person name="Ruiz-Duenas F.J."/>
            <person name="Barrasa J.M."/>
            <person name="Sanchez-Garcia M."/>
            <person name="Camarero S."/>
            <person name="Miyauchi S."/>
            <person name="Serrano A."/>
            <person name="Linde D."/>
            <person name="Babiker R."/>
            <person name="Drula E."/>
            <person name="Ayuso-Fernandez I."/>
            <person name="Pacheco R."/>
            <person name="Padilla G."/>
            <person name="Ferreira P."/>
            <person name="Barriuso J."/>
            <person name="Kellner H."/>
            <person name="Castanera R."/>
            <person name="Alfaro M."/>
            <person name="Ramirez L."/>
            <person name="Pisabarro A.G."/>
            <person name="Kuo A."/>
            <person name="Tritt A."/>
            <person name="Lipzen A."/>
            <person name="He G."/>
            <person name="Yan M."/>
            <person name="Ng V."/>
            <person name="Cullen D."/>
            <person name="Martin F."/>
            <person name="Rosso M.-N."/>
            <person name="Henrissat B."/>
            <person name="Hibbett D."/>
            <person name="Martinez A.T."/>
            <person name="Grigoriev I.V."/>
        </authorList>
    </citation>
    <scope>NUCLEOTIDE SEQUENCE</scope>
    <source>
        <strain evidence="1">MF-IS2</strain>
    </source>
</reference>
<comment type="caution">
    <text evidence="1">The sequence shown here is derived from an EMBL/GenBank/DDBJ whole genome shotgun (WGS) entry which is preliminary data.</text>
</comment>
<name>A0A9P5X8G3_9AGAR</name>
<evidence type="ECO:0000313" key="2">
    <source>
        <dbReference type="Proteomes" id="UP000807342"/>
    </source>
</evidence>
<dbReference type="Proteomes" id="UP000807342">
    <property type="component" value="Unassembled WGS sequence"/>
</dbReference>
<protein>
    <submittedName>
        <fullName evidence="1">Uncharacterized protein</fullName>
    </submittedName>
</protein>
<dbReference type="OrthoDB" id="3256331at2759"/>
<sequence length="197" mass="22053">MDSQVTLINYTTAQSSEGQVRLLYRRSDPRTAVLLEEGVPRYLLATSDDGLSKVKIRDMTQRMIAEVNQRMVLSDTVTLPARNDGKAMKMADILQKAPTTSDGQISVKLETQEGTYHWRMRRAHCWALYTDSPVPIAWTEIVSGSSPTWMLVVQPRALTLLDYVLASLFYLKAESVRTGAGDGRENMDARVASLLSR</sequence>
<accession>A0A9P5X8G3</accession>